<dbReference type="Proteomes" id="UP000279600">
    <property type="component" value="Chromosome"/>
</dbReference>
<dbReference type="AlphaFoldDB" id="A0A3S9MVD3"/>
<organism evidence="3 4">
    <name type="scientific">Nonlabens ponticola</name>
    <dbReference type="NCBI Taxonomy" id="2496866"/>
    <lineage>
        <taxon>Bacteria</taxon>
        <taxon>Pseudomonadati</taxon>
        <taxon>Bacteroidota</taxon>
        <taxon>Flavobacteriia</taxon>
        <taxon>Flavobacteriales</taxon>
        <taxon>Flavobacteriaceae</taxon>
        <taxon>Nonlabens</taxon>
    </lineage>
</organism>
<dbReference type="Gene3D" id="2.160.20.120">
    <property type="match status" value="1"/>
</dbReference>
<dbReference type="OrthoDB" id="704821at2"/>
<feature type="signal peptide" evidence="1">
    <location>
        <begin position="1"/>
        <end position="18"/>
    </location>
</feature>
<feature type="chain" id="PRO_5019363891" evidence="1">
    <location>
        <begin position="19"/>
        <end position="222"/>
    </location>
</feature>
<reference evidence="3 4" key="1">
    <citation type="submission" date="2018-12" db="EMBL/GenBank/DDBJ databases">
        <title>Complete genome of Nonlabens sp. MJ115.</title>
        <authorList>
            <person name="Choi H.S."/>
            <person name="Jung J."/>
        </authorList>
    </citation>
    <scope>NUCLEOTIDE SEQUENCE [LARGE SCALE GENOMIC DNA]</scope>
    <source>
        <strain evidence="3 4">MJ115</strain>
    </source>
</reference>
<evidence type="ECO:0000313" key="3">
    <source>
        <dbReference type="EMBL" id="AZQ43151.1"/>
    </source>
</evidence>
<evidence type="ECO:0000256" key="1">
    <source>
        <dbReference type="SAM" id="SignalP"/>
    </source>
</evidence>
<dbReference type="Pfam" id="PF10988">
    <property type="entry name" value="DUF2807"/>
    <property type="match status" value="1"/>
</dbReference>
<dbReference type="KEGG" id="noj:EJ995_02470"/>
<name>A0A3S9MVD3_9FLAO</name>
<dbReference type="RefSeq" id="WP_126445279.1">
    <property type="nucleotide sequence ID" value="NZ_CP034549.1"/>
</dbReference>
<proteinExistence type="predicted"/>
<keyword evidence="1" id="KW-0732">Signal</keyword>
<accession>A0A3S9MVD3</accession>
<evidence type="ECO:0000313" key="4">
    <source>
        <dbReference type="Proteomes" id="UP000279600"/>
    </source>
</evidence>
<dbReference type="EMBL" id="CP034549">
    <property type="protein sequence ID" value="AZQ43151.1"/>
    <property type="molecule type" value="Genomic_DNA"/>
</dbReference>
<dbReference type="InterPro" id="IPR021255">
    <property type="entry name" value="DUF2807"/>
</dbReference>
<protein>
    <submittedName>
        <fullName evidence="3">DUF2807 domain-containing protein</fullName>
    </submittedName>
</protein>
<keyword evidence="4" id="KW-1185">Reference proteome</keyword>
<feature type="domain" description="Putative auto-transporter adhesin head GIN" evidence="2">
    <location>
        <begin position="27"/>
        <end position="206"/>
    </location>
</feature>
<evidence type="ECO:0000259" key="2">
    <source>
        <dbReference type="Pfam" id="PF10988"/>
    </source>
</evidence>
<gene>
    <name evidence="3" type="ORF">EJ995_02470</name>
</gene>
<sequence length="222" mass="24437">MKFICIAVFLLSTIVAIAQDREVAIDEFETIKTFDLIKVNLVKADENKILFQGRDGDDVEFVERDGLLKVRMKHDKIFDGQNTFITVYYTDIKTIDANEGSIIYANELMEQDDLELRVQEGATIKAGVRIDNLDVRAVTGGIIQLSGKVNNQQVVVNTGGIIENEDLITAYTSVKVQAGGEVEVHATKSVDVNIKAGGDVIVYGDPKKVNKKTLFGGSVVIR</sequence>